<dbReference type="AlphaFoldDB" id="A0A317ZM60"/>
<organism evidence="1 2">
    <name type="scientific">Coraliomargarita sinensis</name>
    <dbReference type="NCBI Taxonomy" id="2174842"/>
    <lineage>
        <taxon>Bacteria</taxon>
        <taxon>Pseudomonadati</taxon>
        <taxon>Verrucomicrobiota</taxon>
        <taxon>Opitutia</taxon>
        <taxon>Puniceicoccales</taxon>
        <taxon>Coraliomargaritaceae</taxon>
        <taxon>Coraliomargarita</taxon>
    </lineage>
</organism>
<dbReference type="Proteomes" id="UP000247099">
    <property type="component" value="Unassembled WGS sequence"/>
</dbReference>
<evidence type="ECO:0000313" key="1">
    <source>
        <dbReference type="EMBL" id="PXA05323.1"/>
    </source>
</evidence>
<evidence type="ECO:0000313" key="2">
    <source>
        <dbReference type="Proteomes" id="UP000247099"/>
    </source>
</evidence>
<protein>
    <submittedName>
        <fullName evidence="1">Uncharacterized protein</fullName>
    </submittedName>
</protein>
<keyword evidence="2" id="KW-1185">Reference proteome</keyword>
<proteinExistence type="predicted"/>
<name>A0A317ZM60_9BACT</name>
<accession>A0A317ZM60</accession>
<reference evidence="1 2" key="1">
    <citation type="submission" date="2018-05" db="EMBL/GenBank/DDBJ databases">
        <title>Coraliomargarita sinensis sp. nov., isolated from a marine solar saltern.</title>
        <authorList>
            <person name="Zhou L.Y."/>
        </authorList>
    </citation>
    <scope>NUCLEOTIDE SEQUENCE [LARGE SCALE GENOMIC DNA]</scope>
    <source>
        <strain evidence="1 2">WN38</strain>
    </source>
</reference>
<dbReference type="RefSeq" id="WP_110129404.1">
    <property type="nucleotide sequence ID" value="NZ_QHJQ01000001.1"/>
</dbReference>
<gene>
    <name evidence="1" type="ORF">DDZ13_00210</name>
</gene>
<dbReference type="EMBL" id="QHJQ01000001">
    <property type="protein sequence ID" value="PXA05323.1"/>
    <property type="molecule type" value="Genomic_DNA"/>
</dbReference>
<sequence length="258" mass="29136">MNFKAIFTTLSCILLLGLYLEADAKYEFIIANVGKYITVDENSRAVIYQKRLSGVCNKSEQPNGKEKICFYPEKESSKYVEGSGDVLLQYVKEDVCFIEINPGSGYKYSGGVDDLSSQIVPGMYDLMFTLLKEKHEKSLSFSNSFVRIDDGVRLREASSLKFSFTEGGYDAVTMRLPNIGDYTVIIRFSNKFSFAFCQKLYQILNSKQIGSKDAEIDRFLSDVRHAMSFEDVWKDRRVSCSIAMLRPVFSGSGLGPSR</sequence>
<comment type="caution">
    <text evidence="1">The sequence shown here is derived from an EMBL/GenBank/DDBJ whole genome shotgun (WGS) entry which is preliminary data.</text>
</comment>
<dbReference type="InParanoid" id="A0A317ZM60"/>